<dbReference type="PANTHER" id="PTHR24416:SF390">
    <property type="entry name" value="VASCULAR ENDOTHELIAL GROWTH FACTOR RECEPTOR 1"/>
    <property type="match status" value="1"/>
</dbReference>
<dbReference type="GO" id="GO:0005886">
    <property type="term" value="C:plasma membrane"/>
    <property type="evidence" value="ECO:0007669"/>
    <property type="project" value="UniProtKB-SubCell"/>
</dbReference>
<keyword evidence="17" id="KW-0829">Tyrosine-protein kinase</keyword>
<dbReference type="GO" id="GO:0005021">
    <property type="term" value="F:vascular endothelial growth factor receptor activity"/>
    <property type="evidence" value="ECO:0007669"/>
    <property type="project" value="InterPro"/>
</dbReference>
<evidence type="ECO:0000256" key="24">
    <source>
        <dbReference type="PIRSR" id="PIRSR000615-2"/>
    </source>
</evidence>
<keyword evidence="3" id="KW-0217">Developmental protein</keyword>
<evidence type="ECO:0000256" key="5">
    <source>
        <dbReference type="ARBA" id="ARBA00022553"/>
    </source>
</evidence>
<dbReference type="Gene3D" id="3.30.200.20">
    <property type="entry name" value="Phosphorylase Kinase, domain 1"/>
    <property type="match status" value="1"/>
</dbReference>
<dbReference type="GeneID" id="113041912"/>
<evidence type="ECO:0000259" key="31">
    <source>
        <dbReference type="PROSITE" id="PS50835"/>
    </source>
</evidence>
<dbReference type="InterPro" id="IPR050122">
    <property type="entry name" value="RTK"/>
</dbReference>
<feature type="binding site" evidence="24">
    <location>
        <begin position="829"/>
        <end position="836"/>
    </location>
    <ligand>
        <name>ATP</name>
        <dbReference type="ChEBI" id="CHEBI:30616"/>
    </ligand>
</feature>
<keyword evidence="25" id="KW-0479">Metal-binding</keyword>
<feature type="binding site" evidence="25">
    <location>
        <position position="1026"/>
    </location>
    <ligand>
        <name>Mg(2+)</name>
        <dbReference type="ChEBI" id="CHEBI:18420"/>
    </ligand>
</feature>
<evidence type="ECO:0000256" key="2">
    <source>
        <dbReference type="ARBA" id="ARBA00011902"/>
    </source>
</evidence>
<evidence type="ECO:0000256" key="25">
    <source>
        <dbReference type="PIRSR" id="PIRSR000615-3"/>
    </source>
</evidence>
<evidence type="ECO:0000256" key="18">
    <source>
        <dbReference type="ARBA" id="ARBA00023157"/>
    </source>
</evidence>
<dbReference type="SUPFAM" id="SSF56112">
    <property type="entry name" value="Protein kinase-like (PK-like)"/>
    <property type="match status" value="1"/>
</dbReference>
<comment type="catalytic activity">
    <reaction evidence="22">
        <text>L-tyrosyl-[protein] + ATP = O-phospho-L-tyrosyl-[protein] + ADP + H(+)</text>
        <dbReference type="Rhea" id="RHEA:10596"/>
        <dbReference type="Rhea" id="RHEA-COMP:10136"/>
        <dbReference type="Rhea" id="RHEA-COMP:20101"/>
        <dbReference type="ChEBI" id="CHEBI:15378"/>
        <dbReference type="ChEBI" id="CHEBI:30616"/>
        <dbReference type="ChEBI" id="CHEBI:46858"/>
        <dbReference type="ChEBI" id="CHEBI:61978"/>
        <dbReference type="ChEBI" id="CHEBI:456216"/>
        <dbReference type="EC" id="2.7.10.1"/>
    </reaction>
</comment>
<evidence type="ECO:0000256" key="10">
    <source>
        <dbReference type="ARBA" id="ARBA00022737"/>
    </source>
</evidence>
<evidence type="ECO:0000256" key="26">
    <source>
        <dbReference type="PROSITE-ProRule" id="PRU10141"/>
    </source>
</evidence>
<dbReference type="GO" id="GO:0046872">
    <property type="term" value="F:metal ion binding"/>
    <property type="evidence" value="ECO:0007669"/>
    <property type="project" value="UniProtKB-KW"/>
</dbReference>
<dbReference type="PIRSF" id="PIRSF000615">
    <property type="entry name" value="TyrPK_CSF1-R"/>
    <property type="match status" value="1"/>
</dbReference>
<dbReference type="InterPro" id="IPR020635">
    <property type="entry name" value="Tyr_kinase_cat_dom"/>
</dbReference>
<feature type="region of interest" description="Disordered" evidence="28">
    <location>
        <begin position="947"/>
        <end position="976"/>
    </location>
</feature>
<dbReference type="InterPro" id="IPR055238">
    <property type="entry name" value="VEGFR1-3_N_Ig-like"/>
</dbReference>
<evidence type="ECO:0000313" key="32">
    <source>
        <dbReference type="Proteomes" id="UP000515129"/>
    </source>
</evidence>
<dbReference type="RefSeq" id="XP_026056275.1">
    <property type="nucleotide sequence ID" value="XM_026200490.1"/>
</dbReference>
<dbReference type="InterPro" id="IPR007110">
    <property type="entry name" value="Ig-like_dom"/>
</dbReference>
<keyword evidence="11 24" id="KW-0547">Nucleotide-binding</keyword>
<evidence type="ECO:0000256" key="8">
    <source>
        <dbReference type="ARBA" id="ARBA00022692"/>
    </source>
</evidence>
<evidence type="ECO:0000256" key="15">
    <source>
        <dbReference type="ARBA" id="ARBA00022989"/>
    </source>
</evidence>
<dbReference type="InterPro" id="IPR013151">
    <property type="entry name" value="Immunoglobulin_dom"/>
</dbReference>
<dbReference type="FunFam" id="2.60.40.10:FF:002345">
    <property type="entry name" value="FMS related tyrosine kinase 1"/>
    <property type="match status" value="1"/>
</dbReference>
<feature type="binding site" evidence="24">
    <location>
        <position position="1012"/>
    </location>
    <ligand>
        <name>ATP</name>
        <dbReference type="ChEBI" id="CHEBI:30616"/>
    </ligand>
</feature>
<dbReference type="Pfam" id="PF07679">
    <property type="entry name" value="I-set"/>
    <property type="match status" value="1"/>
</dbReference>
<keyword evidence="15" id="KW-1133">Transmembrane helix</keyword>
<feature type="binding site" evidence="24 26">
    <location>
        <position position="856"/>
    </location>
    <ligand>
        <name>ATP</name>
        <dbReference type="ChEBI" id="CHEBI:30616"/>
    </ligand>
</feature>
<evidence type="ECO:0000256" key="11">
    <source>
        <dbReference type="ARBA" id="ARBA00022741"/>
    </source>
</evidence>
<dbReference type="PRINTS" id="PR01833">
    <property type="entry name" value="VEGFRECEPTR1"/>
</dbReference>
<dbReference type="SMART" id="SM00409">
    <property type="entry name" value="IG"/>
    <property type="match status" value="7"/>
</dbReference>
<dbReference type="InterPro" id="IPR009135">
    <property type="entry name" value="VEGFR1_rcpt"/>
</dbReference>
<dbReference type="GO" id="GO:0043235">
    <property type="term" value="C:receptor complex"/>
    <property type="evidence" value="ECO:0007669"/>
    <property type="project" value="TreeGrafter"/>
</dbReference>
<feature type="domain" description="Ig-like" evidence="31">
    <location>
        <begin position="425"/>
        <end position="544"/>
    </location>
</feature>
<feature type="domain" description="Protein kinase" evidence="30">
    <location>
        <begin position="822"/>
        <end position="1144"/>
    </location>
</feature>
<dbReference type="InterPro" id="IPR001824">
    <property type="entry name" value="Tyr_kinase_rcpt_3_CS"/>
</dbReference>
<dbReference type="Proteomes" id="UP000515129">
    <property type="component" value="Chromosome 24"/>
</dbReference>
<dbReference type="PRINTS" id="PR01832">
    <property type="entry name" value="VEGFRECEPTOR"/>
</dbReference>
<evidence type="ECO:0000256" key="3">
    <source>
        <dbReference type="ARBA" id="ARBA00022473"/>
    </source>
</evidence>
<feature type="binding site" evidence="25">
    <location>
        <position position="1013"/>
    </location>
    <ligand>
        <name>Mg(2+)</name>
        <dbReference type="ChEBI" id="CHEBI:18420"/>
    </ligand>
</feature>
<feature type="domain" description="Ig-like" evidence="31">
    <location>
        <begin position="223"/>
        <end position="324"/>
    </location>
</feature>
<dbReference type="OrthoDB" id="10059496at2759"/>
<keyword evidence="16" id="KW-0472">Membrane</keyword>
<dbReference type="SUPFAM" id="SSF48726">
    <property type="entry name" value="Immunoglobulin"/>
    <property type="match status" value="6"/>
</dbReference>
<evidence type="ECO:0000313" key="33">
    <source>
        <dbReference type="RefSeq" id="XP_026056275.1"/>
    </source>
</evidence>
<organism evidence="32 33">
    <name type="scientific">Carassius auratus</name>
    <name type="common">Goldfish</name>
    <dbReference type="NCBI Taxonomy" id="7957"/>
    <lineage>
        <taxon>Eukaryota</taxon>
        <taxon>Metazoa</taxon>
        <taxon>Chordata</taxon>
        <taxon>Craniata</taxon>
        <taxon>Vertebrata</taxon>
        <taxon>Euteleostomi</taxon>
        <taxon>Actinopterygii</taxon>
        <taxon>Neopterygii</taxon>
        <taxon>Teleostei</taxon>
        <taxon>Ostariophysi</taxon>
        <taxon>Cypriniformes</taxon>
        <taxon>Cyprinidae</taxon>
        <taxon>Cyprininae</taxon>
        <taxon>Carassius</taxon>
    </lineage>
</organism>
<dbReference type="Pfam" id="PF00047">
    <property type="entry name" value="ig"/>
    <property type="match status" value="1"/>
</dbReference>
<dbReference type="FunFam" id="2.60.40.10:FF:001582">
    <property type="entry name" value="Receptor tyrosine kinase Flt1b"/>
    <property type="match status" value="1"/>
</dbReference>
<feature type="active site" description="Proton acceptor" evidence="23">
    <location>
        <position position="1008"/>
    </location>
</feature>
<keyword evidence="21 27" id="KW-0393">Immunoglobulin domain</keyword>
<accession>A0A6P6J7E8</accession>
<dbReference type="PANTHER" id="PTHR24416">
    <property type="entry name" value="TYROSINE-PROTEIN KINASE RECEPTOR"/>
    <property type="match status" value="1"/>
</dbReference>
<dbReference type="KEGG" id="caua:113041912"/>
<dbReference type="SMART" id="SM00408">
    <property type="entry name" value="IGc2"/>
    <property type="match status" value="6"/>
</dbReference>
<dbReference type="Pfam" id="PF22854">
    <property type="entry name" value="VEGFR1-3_N_Ig-like"/>
    <property type="match status" value="1"/>
</dbReference>
<dbReference type="PROSITE" id="PS50835">
    <property type="entry name" value="IG_LIKE"/>
    <property type="match status" value="4"/>
</dbReference>
<dbReference type="InterPro" id="IPR003599">
    <property type="entry name" value="Ig_sub"/>
</dbReference>
<dbReference type="Pfam" id="PF17988">
    <property type="entry name" value="VEGFR-2_TMD"/>
    <property type="match status" value="1"/>
</dbReference>
<dbReference type="PROSITE" id="PS50011">
    <property type="entry name" value="PROTEIN_KINASE_DOM"/>
    <property type="match status" value="1"/>
</dbReference>
<keyword evidence="5" id="KW-0597">Phosphoprotein</keyword>
<dbReference type="EC" id="2.7.10.1" evidence="2"/>
<feature type="signal peptide" evidence="29">
    <location>
        <begin position="1"/>
        <end position="18"/>
    </location>
</feature>
<keyword evidence="18" id="KW-1015">Disulfide bond</keyword>
<dbReference type="Pfam" id="PF22971">
    <property type="entry name" value="Ig_VEGFR-1-like_5th"/>
    <property type="match status" value="1"/>
</dbReference>
<dbReference type="InterPro" id="IPR008266">
    <property type="entry name" value="Tyr_kinase_AS"/>
</dbReference>
<evidence type="ECO:0000256" key="17">
    <source>
        <dbReference type="ARBA" id="ARBA00023137"/>
    </source>
</evidence>
<gene>
    <name evidence="33" type="primary">LOC113041912</name>
</gene>
<evidence type="ECO:0000256" key="20">
    <source>
        <dbReference type="ARBA" id="ARBA00023180"/>
    </source>
</evidence>
<evidence type="ECO:0000256" key="22">
    <source>
        <dbReference type="ARBA" id="ARBA00051243"/>
    </source>
</evidence>
<evidence type="ECO:0000256" key="23">
    <source>
        <dbReference type="PIRSR" id="PIRSR000615-1"/>
    </source>
</evidence>
<dbReference type="FunFam" id="3.30.200.20:FF:000041">
    <property type="entry name" value="Vascular endothelial growth factor receptor 2"/>
    <property type="match status" value="1"/>
</dbReference>
<evidence type="ECO:0000256" key="7">
    <source>
        <dbReference type="ARBA" id="ARBA00022679"/>
    </source>
</evidence>
<dbReference type="InterPro" id="IPR041348">
    <property type="entry name" value="VEGFR-2_TMD"/>
</dbReference>
<dbReference type="InterPro" id="IPR003598">
    <property type="entry name" value="Ig_sub2"/>
</dbReference>
<protein>
    <recommendedName>
        <fullName evidence="2">receptor protein-tyrosine kinase</fullName>
        <ecNumber evidence="2">2.7.10.1</ecNumber>
    </recommendedName>
</protein>
<keyword evidence="9 29" id="KW-0732">Signal</keyword>
<dbReference type="Gene3D" id="1.10.510.10">
    <property type="entry name" value="Transferase(Phosphotransferase) domain 1"/>
    <property type="match status" value="1"/>
</dbReference>
<dbReference type="InterPro" id="IPR017441">
    <property type="entry name" value="Protein_kinase_ATP_BS"/>
</dbReference>
<keyword evidence="10" id="KW-0677">Repeat</keyword>
<feature type="chain" id="PRO_5028373662" description="receptor protein-tyrosine kinase" evidence="29">
    <location>
        <begin position="19"/>
        <end position="1291"/>
    </location>
</feature>
<dbReference type="InterPro" id="IPR036179">
    <property type="entry name" value="Ig-like_dom_sf"/>
</dbReference>
<keyword evidence="12" id="KW-0418">Kinase</keyword>
<dbReference type="InterPro" id="IPR013098">
    <property type="entry name" value="Ig_I-set"/>
</dbReference>
<evidence type="ECO:0000256" key="1">
    <source>
        <dbReference type="ARBA" id="ARBA00004251"/>
    </source>
</evidence>
<evidence type="ECO:0000259" key="30">
    <source>
        <dbReference type="PROSITE" id="PS50011"/>
    </source>
</evidence>
<keyword evidence="4" id="KW-1003">Cell membrane</keyword>
<dbReference type="InterPro" id="IPR000719">
    <property type="entry name" value="Prot_kinase_dom"/>
</dbReference>
<dbReference type="GO" id="GO:0005524">
    <property type="term" value="F:ATP binding"/>
    <property type="evidence" value="ECO:0007669"/>
    <property type="project" value="UniProtKB-UniRule"/>
</dbReference>
<evidence type="ECO:0000256" key="14">
    <source>
        <dbReference type="ARBA" id="ARBA00022840"/>
    </source>
</evidence>
<evidence type="ECO:0000256" key="13">
    <source>
        <dbReference type="ARBA" id="ARBA00022782"/>
    </source>
</evidence>
<dbReference type="FunFam" id="2.60.40.10:FF:000247">
    <property type="entry name" value="Vascular endothelial growth factor receptor 3"/>
    <property type="match status" value="1"/>
</dbReference>
<evidence type="ECO:0000256" key="9">
    <source>
        <dbReference type="ARBA" id="ARBA00022729"/>
    </source>
</evidence>
<evidence type="ECO:0000256" key="29">
    <source>
        <dbReference type="SAM" id="SignalP"/>
    </source>
</evidence>
<sequence>MFDILFVMIFGLSGRVLTKDTDTKGRFSSPVLDVTEKQLIIERNQTLQLNCRGRWELHWVLPSGVPKVYHGTQIEKTVCGKKNNQYCSRLTLSPALAQHTGSYRCRYLQKQRKQASVYVYIRDSQQPFVKMHSEIPDVVYMKEGEPLVFPCRVTNPDAKVLLVKESVSAFNIHRLAPDHRNIIWNSRQGFTIRTPTFFYIGLFSCETVVNGVKYSNKFLTHRPVNEILDVYLNSTGLVHTLQGQMLALNCTVTAAWNTRVSISWTYPQKANGSANIIRRISRSQTNMLFYSLLTIPRLSKADRGLYKCHVTSGPSKRETNTTVIVYDQPFIRLKHRDGPVVQASAGQKSFRLTPKLRAFPAPEVIWLKDGMIAAERCSRYHVDGFSLVIRDVAEEDAGIYTILTGIQQYGLYQNLTLTLGVNVKPQIGEKTVSSQQAGTVQRGSRQALHCTSHGVPPPQIQWLWHPCPPKGLCEKPPPSSWTAVSEKTEVTSTHNPILTVSYRQEVLEGKNKTVGVLTVGEALISGIYRCVASNLMGRDELDISFYVTDVKGGLIVSLEEEPREGGDLRLVCIANRHLYSDLSWYRFTNQSTTSEGASDLGGELKEGQFSHTLELLLKNVTAQDSGTYRCSATHLLTGEHTHLDTTVEVTVLQAPVLLRNLSDHSVNVSKSVTLRCPSRGIPHPRITWYKDQRKLQQVSGIMLFPEEGTLHIDRITVEDQGLYTCKATNERGSVESSAHIWVQSSSESLSLEIPTLACTCVVATLFWLLLTLLIRKLKQPNSTNGKAEYLPIILHPGDEHLVENCDRLQYDPAQWEFPRDRLQLEKPLGRGAFGRVMQASAFGICSSASCTTVAVKMLKDGATPSEHKALMTELKILNHIGHHLNVVNLLGACTKPGGPLMIIVEYCKFGNLSAYLKSKREVFLLNRVSREEEGGMKEGFKARLTSVSSSQSNASSGFSEEKGEISEEDSGSLPESNSPLLLEDLISYSFQVARGMEFLASRKCIHRDLAARNILLSNNNVVKICDFGLARDVYKDPDYVRKGDARLPLKWMAPESIFDKVFTAQSDVWSYGVLLWEIFSLGASPYPGLNIDEAFCHRLKQGTRMCPPEYSTPEIYSIMMACWENNPEDRPSFSALVEILGDLLQTCVQQDGKDYIPLNAFISGEGNTVTPHIVQKDISQKSLGTSSYSSSGKIKAISTFEDLHKEIPDDNQSDSGMVLPSEELIRVKWTDRFKTQNITKFFSKGENQHMKLPCMNSAPCCHQREVPPVCSSERCCSPPPDYEAALLYPCF</sequence>
<name>A0A6P6J7E8_CARAU</name>
<dbReference type="FunFam" id="1.10.510.10:FF:000077">
    <property type="entry name" value="Vascular endothelial growth factor receptor 2"/>
    <property type="match status" value="1"/>
</dbReference>
<dbReference type="Pfam" id="PF21339">
    <property type="entry name" value="VEGFR-1-like_Ig-like"/>
    <property type="match status" value="1"/>
</dbReference>
<feature type="domain" description="Ig-like" evidence="31">
    <location>
        <begin position="564"/>
        <end position="650"/>
    </location>
</feature>
<dbReference type="PROSITE" id="PS00107">
    <property type="entry name" value="PROTEIN_KINASE_ATP"/>
    <property type="match status" value="1"/>
</dbReference>
<dbReference type="GO" id="GO:0048010">
    <property type="term" value="P:vascular endothelial growth factor receptor signaling pathway"/>
    <property type="evidence" value="ECO:0007669"/>
    <property type="project" value="InterPro"/>
</dbReference>
<keyword evidence="14 24" id="KW-0067">ATP-binding</keyword>
<dbReference type="FunFam" id="2.60.40.10:FF:000606">
    <property type="entry name" value="Vascular endothelial growth factor receptor 1"/>
    <property type="match status" value="1"/>
</dbReference>
<keyword evidence="6" id="KW-0037">Angiogenesis</keyword>
<keyword evidence="8 27" id="KW-0812">Transmembrane</keyword>
<dbReference type="GO" id="GO:0001525">
    <property type="term" value="P:angiogenesis"/>
    <property type="evidence" value="ECO:0007669"/>
    <property type="project" value="UniProtKB-KW"/>
</dbReference>
<dbReference type="GO" id="GO:0019838">
    <property type="term" value="F:growth factor binding"/>
    <property type="evidence" value="ECO:0007669"/>
    <property type="project" value="TreeGrafter"/>
</dbReference>
<dbReference type="PROSITE" id="PS00240">
    <property type="entry name" value="RECEPTOR_TYR_KIN_III"/>
    <property type="match status" value="1"/>
</dbReference>
<reference evidence="33" key="1">
    <citation type="submission" date="2025-08" db="UniProtKB">
        <authorList>
            <consortium name="RefSeq"/>
        </authorList>
    </citation>
    <scope>IDENTIFICATION</scope>
    <source>
        <strain evidence="33">Wakin</strain>
        <tissue evidence="33">Muscle</tissue>
    </source>
</reference>
<feature type="domain" description="Ig-like" evidence="31">
    <location>
        <begin position="655"/>
        <end position="741"/>
    </location>
</feature>
<keyword evidence="20" id="KW-0325">Glycoprotein</keyword>
<evidence type="ECO:0000256" key="27">
    <source>
        <dbReference type="RuleBase" id="RU000311"/>
    </source>
</evidence>
<evidence type="ECO:0000256" key="4">
    <source>
        <dbReference type="ARBA" id="ARBA00022475"/>
    </source>
</evidence>
<dbReference type="SMART" id="SM00219">
    <property type="entry name" value="TyrKc"/>
    <property type="match status" value="1"/>
</dbReference>
<dbReference type="InterPro" id="IPR013783">
    <property type="entry name" value="Ig-like_fold"/>
</dbReference>
<comment type="subcellular location">
    <subcellularLocation>
        <location evidence="1">Cell membrane</location>
        <topology evidence="1">Single-pass type I membrane protein</topology>
    </subcellularLocation>
    <subcellularLocation>
        <location evidence="27">Membrane</location>
        <topology evidence="27">Single-pass type I membrane protein</topology>
    </subcellularLocation>
</comment>
<dbReference type="InterPro" id="IPR001245">
    <property type="entry name" value="Ser-Thr/Tyr_kinase_cat_dom"/>
</dbReference>
<evidence type="ECO:0000256" key="12">
    <source>
        <dbReference type="ARBA" id="ARBA00022777"/>
    </source>
</evidence>
<evidence type="ECO:0000256" key="28">
    <source>
        <dbReference type="SAM" id="MobiDB-lite"/>
    </source>
</evidence>
<evidence type="ECO:0000256" key="16">
    <source>
        <dbReference type="ARBA" id="ARBA00023136"/>
    </source>
</evidence>
<evidence type="ECO:0000256" key="21">
    <source>
        <dbReference type="ARBA" id="ARBA00023319"/>
    </source>
</evidence>
<evidence type="ECO:0000256" key="19">
    <source>
        <dbReference type="ARBA" id="ARBA00023170"/>
    </source>
</evidence>
<keyword evidence="25" id="KW-0460">Magnesium</keyword>
<comment type="similarity">
    <text evidence="27">Belongs to the protein kinase superfamily. Tyr protein kinase family. CSF-1/PDGF receptor subfamily.</text>
</comment>
<dbReference type="InterPro" id="IPR011009">
    <property type="entry name" value="Kinase-like_dom_sf"/>
</dbReference>
<feature type="compositionally biased region" description="Low complexity" evidence="28">
    <location>
        <begin position="947"/>
        <end position="958"/>
    </location>
</feature>
<proteinExistence type="inferred from homology"/>
<keyword evidence="32" id="KW-1185">Reference proteome</keyword>
<dbReference type="InterPro" id="IPR055229">
    <property type="entry name" value="VEGFR1-3_5th"/>
</dbReference>
<keyword evidence="7" id="KW-0808">Transferase</keyword>
<keyword evidence="19 27" id="KW-0675">Receptor</keyword>
<dbReference type="Pfam" id="PF07714">
    <property type="entry name" value="PK_Tyr_Ser-Thr"/>
    <property type="match status" value="1"/>
</dbReference>
<keyword evidence="13" id="KW-0221">Differentiation</keyword>
<dbReference type="PROSITE" id="PS00109">
    <property type="entry name" value="PROTEIN_KINASE_TYR"/>
    <property type="match status" value="1"/>
</dbReference>
<dbReference type="CDD" id="cd05054">
    <property type="entry name" value="PTKc_VEGFR"/>
    <property type="match status" value="1"/>
</dbReference>
<dbReference type="Gene3D" id="2.60.40.10">
    <property type="entry name" value="Immunoglobulins"/>
    <property type="match status" value="7"/>
</dbReference>
<evidence type="ECO:0000256" key="6">
    <source>
        <dbReference type="ARBA" id="ARBA00022657"/>
    </source>
</evidence>